<keyword evidence="2" id="KW-1133">Transmembrane helix</keyword>
<keyword evidence="2" id="KW-0812">Transmembrane</keyword>
<organism evidence="3 4">
    <name type="scientific">Rhynchospora pubera</name>
    <dbReference type="NCBI Taxonomy" id="906938"/>
    <lineage>
        <taxon>Eukaryota</taxon>
        <taxon>Viridiplantae</taxon>
        <taxon>Streptophyta</taxon>
        <taxon>Embryophyta</taxon>
        <taxon>Tracheophyta</taxon>
        <taxon>Spermatophyta</taxon>
        <taxon>Magnoliopsida</taxon>
        <taxon>Liliopsida</taxon>
        <taxon>Poales</taxon>
        <taxon>Cyperaceae</taxon>
        <taxon>Cyperoideae</taxon>
        <taxon>Rhynchosporeae</taxon>
        <taxon>Rhynchospora</taxon>
    </lineage>
</organism>
<name>A0AAV8HEH4_9POAL</name>
<gene>
    <name evidence="3" type="ORF">LUZ62_026207</name>
</gene>
<sequence>MKLRRSKRYNQLCHLPFHLENDIHFYATNRSVSAETLWQNGKRLALTGLESIVDAEGAHCGTIDQESSLLEKGKGKLGESGEAEEGIYVKSSEVMDSQEDTSSVEQLGEQSLKKGKEKLGGPEEAEIETDVNTDEEMNSQEDTASLTSSHGIPIEGEPSSLCDKMHRELSNLPRADDSHEVTIFRVPLSIRESNKNMFEPSAVSIGPYYRGLPHLRAMEEYKWLSLRDFLNKKIRALRDFNSEINEVGEEQLARALLQENISKTKEVEQRARCCYSEPFHMSSDDFVQMMLLDGCFILAFFTGNVDRAAKGWISNFITTDFILLGNQIPFFIIETLWGSPLVDPEVMRWLVRRLTNGEIPIKALPESQKIHHLLHLCLCSALPTVSSSTQDEDAASEPTHCPFLNWVRAVPVLKSLFSSKREDEIDKGKACEIPCATELEEAGVKLKKLEQSDDITKITFQSGTLVIPCIRITDNLKPVFMNLIALEQCMYIQRRHFSTYMNFLDCLVNTAHDVQILQKHGIIENLLSGEEEVALFFNQTCVSVMFPEDHYLADLFKRVNMYCGSRYHRYRAKLFRDYFNNPWSIIALIAATFLLCLTILQSFMSVYSYIRPPPS</sequence>
<feature type="compositionally biased region" description="Polar residues" evidence="1">
    <location>
        <begin position="140"/>
        <end position="150"/>
    </location>
</feature>
<dbReference type="Proteomes" id="UP001140206">
    <property type="component" value="Chromosome 1"/>
</dbReference>
<dbReference type="InterPro" id="IPR004158">
    <property type="entry name" value="DUF247_pln"/>
</dbReference>
<protein>
    <submittedName>
        <fullName evidence="3">Uncharacterized protein</fullName>
    </submittedName>
</protein>
<evidence type="ECO:0000313" key="4">
    <source>
        <dbReference type="Proteomes" id="UP001140206"/>
    </source>
</evidence>
<dbReference type="EMBL" id="JAMFTS010000001">
    <property type="protein sequence ID" value="KAJ4813641.1"/>
    <property type="molecule type" value="Genomic_DNA"/>
</dbReference>
<keyword evidence="2" id="KW-0472">Membrane</keyword>
<feature type="transmembrane region" description="Helical" evidence="2">
    <location>
        <begin position="583"/>
        <end position="610"/>
    </location>
</feature>
<dbReference type="AlphaFoldDB" id="A0AAV8HEH4"/>
<feature type="compositionally biased region" description="Basic and acidic residues" evidence="1">
    <location>
        <begin position="111"/>
        <end position="121"/>
    </location>
</feature>
<keyword evidence="4" id="KW-1185">Reference proteome</keyword>
<dbReference type="Pfam" id="PF03140">
    <property type="entry name" value="DUF247"/>
    <property type="match status" value="1"/>
</dbReference>
<dbReference type="PANTHER" id="PTHR31170:SF25">
    <property type="entry name" value="BNAA09G04570D PROTEIN"/>
    <property type="match status" value="1"/>
</dbReference>
<evidence type="ECO:0000256" key="1">
    <source>
        <dbReference type="SAM" id="MobiDB-lite"/>
    </source>
</evidence>
<reference evidence="3" key="1">
    <citation type="submission" date="2022-08" db="EMBL/GenBank/DDBJ databases">
        <authorList>
            <person name="Marques A."/>
        </authorList>
    </citation>
    <scope>NUCLEOTIDE SEQUENCE</scope>
    <source>
        <strain evidence="3">RhyPub2mFocal</strain>
        <tissue evidence="3">Leaves</tissue>
    </source>
</reference>
<evidence type="ECO:0000313" key="3">
    <source>
        <dbReference type="EMBL" id="KAJ4813641.1"/>
    </source>
</evidence>
<comment type="caution">
    <text evidence="3">The sequence shown here is derived from an EMBL/GenBank/DDBJ whole genome shotgun (WGS) entry which is preliminary data.</text>
</comment>
<feature type="compositionally biased region" description="Acidic residues" evidence="1">
    <location>
        <begin position="123"/>
        <end position="139"/>
    </location>
</feature>
<feature type="region of interest" description="Disordered" evidence="1">
    <location>
        <begin position="92"/>
        <end position="158"/>
    </location>
</feature>
<evidence type="ECO:0000256" key="2">
    <source>
        <dbReference type="SAM" id="Phobius"/>
    </source>
</evidence>
<dbReference type="PANTHER" id="PTHR31170">
    <property type="entry name" value="BNAC04G53230D PROTEIN"/>
    <property type="match status" value="1"/>
</dbReference>
<proteinExistence type="predicted"/>
<accession>A0AAV8HEH4</accession>